<gene>
    <name evidence="5" type="ORF">METZ01_LOCUS269087</name>
</gene>
<dbReference type="Gene3D" id="1.20.1440.230">
    <property type="entry name" value="NADH-ubiquinone oxidoreductase 51kDa subunit, iron-sulphur binding domain"/>
    <property type="match status" value="1"/>
</dbReference>
<evidence type="ECO:0000256" key="3">
    <source>
        <dbReference type="ARBA" id="ARBA00023014"/>
    </source>
</evidence>
<dbReference type="Gene3D" id="3.10.20.600">
    <property type="match status" value="1"/>
</dbReference>
<dbReference type="PANTHER" id="PTHR43578">
    <property type="entry name" value="NADH-QUINONE OXIDOREDUCTASE SUBUNIT F"/>
    <property type="match status" value="1"/>
</dbReference>
<dbReference type="Pfam" id="PF10589">
    <property type="entry name" value="NADH_4Fe-4S"/>
    <property type="match status" value="1"/>
</dbReference>
<evidence type="ECO:0000256" key="1">
    <source>
        <dbReference type="ARBA" id="ARBA00022723"/>
    </source>
</evidence>
<dbReference type="InterPro" id="IPR019554">
    <property type="entry name" value="Soluble_ligand-bd"/>
</dbReference>
<dbReference type="SUPFAM" id="SSF140490">
    <property type="entry name" value="Nqo1C-terminal domain-like"/>
    <property type="match status" value="1"/>
</dbReference>
<name>A0A382JYD6_9ZZZZ</name>
<sequence length="247" mass="25712">MPRLFAGTAVVHTASTLGYLPSLLSTAGEIFRGVGSTWAPGTQAFCVSGLVRRPGLYEVELGKGTVRDLVEGPAGGARQGRTLKFVLQAGYGSSPALVGDDLDRPLDPGWWADPAGGKFSGVFGGGEVIVADDSVCAVDTARRMAQSFASAACGKCVPCREGTAWLATALERLEEGVAEPGDLDWINQRCAQITPDVALCGHGPAAARGIQALALAFADEFEAHLDGGCPVTKDLLMKVPDSIHVRF</sequence>
<keyword evidence="3" id="KW-0411">Iron-sulfur</keyword>
<organism evidence="5">
    <name type="scientific">marine metagenome</name>
    <dbReference type="NCBI Taxonomy" id="408172"/>
    <lineage>
        <taxon>unclassified sequences</taxon>
        <taxon>metagenomes</taxon>
        <taxon>ecological metagenomes</taxon>
    </lineage>
</organism>
<dbReference type="Pfam" id="PF10531">
    <property type="entry name" value="SLBB"/>
    <property type="match status" value="1"/>
</dbReference>
<accession>A0A382JYD6</accession>
<dbReference type="GO" id="GO:0051539">
    <property type="term" value="F:4 iron, 4 sulfur cluster binding"/>
    <property type="evidence" value="ECO:0007669"/>
    <property type="project" value="InterPro"/>
</dbReference>
<keyword evidence="1" id="KW-0479">Metal-binding</keyword>
<evidence type="ECO:0000256" key="2">
    <source>
        <dbReference type="ARBA" id="ARBA00023004"/>
    </source>
</evidence>
<reference evidence="5" key="1">
    <citation type="submission" date="2018-05" db="EMBL/GenBank/DDBJ databases">
        <authorList>
            <person name="Lanie J.A."/>
            <person name="Ng W.-L."/>
            <person name="Kazmierczak K.M."/>
            <person name="Andrzejewski T.M."/>
            <person name="Davidsen T.M."/>
            <person name="Wayne K.J."/>
            <person name="Tettelin H."/>
            <person name="Glass J.I."/>
            <person name="Rusch D."/>
            <person name="Podicherti R."/>
            <person name="Tsui H.-C.T."/>
            <person name="Winkler M.E."/>
        </authorList>
    </citation>
    <scope>NUCLEOTIDE SEQUENCE</scope>
</reference>
<dbReference type="PANTHER" id="PTHR43578:SF3">
    <property type="entry name" value="NADH-QUINONE OXIDOREDUCTASE SUBUNIT F"/>
    <property type="match status" value="1"/>
</dbReference>
<dbReference type="SMART" id="SM00928">
    <property type="entry name" value="NADH_4Fe-4S"/>
    <property type="match status" value="1"/>
</dbReference>
<evidence type="ECO:0000259" key="4">
    <source>
        <dbReference type="SMART" id="SM00928"/>
    </source>
</evidence>
<dbReference type="AlphaFoldDB" id="A0A382JYD6"/>
<dbReference type="SUPFAM" id="SSF142984">
    <property type="entry name" value="Nqo1 middle domain-like"/>
    <property type="match status" value="1"/>
</dbReference>
<dbReference type="InterPro" id="IPR019575">
    <property type="entry name" value="Nuop51_4Fe4S-bd"/>
</dbReference>
<evidence type="ECO:0000313" key="5">
    <source>
        <dbReference type="EMBL" id="SVC16233.1"/>
    </source>
</evidence>
<dbReference type="GO" id="GO:0046872">
    <property type="term" value="F:metal ion binding"/>
    <property type="evidence" value="ECO:0007669"/>
    <property type="project" value="UniProtKB-KW"/>
</dbReference>
<dbReference type="EMBL" id="UINC01076762">
    <property type="protein sequence ID" value="SVC16233.1"/>
    <property type="molecule type" value="Genomic_DNA"/>
</dbReference>
<dbReference type="InterPro" id="IPR037207">
    <property type="entry name" value="Nuop51_4Fe4S-bd_sf"/>
</dbReference>
<keyword evidence="2" id="KW-0408">Iron</keyword>
<proteinExistence type="predicted"/>
<feature type="domain" description="NADH-ubiquinone oxidoreductase 51kDa subunit iron-sulphur binding" evidence="4">
    <location>
        <begin position="138"/>
        <end position="183"/>
    </location>
</feature>
<protein>
    <recommendedName>
        <fullName evidence="4">NADH-ubiquinone oxidoreductase 51kDa subunit iron-sulphur binding domain-containing protein</fullName>
    </recommendedName>
</protein>